<evidence type="ECO:0000256" key="2">
    <source>
        <dbReference type="PROSITE-ProRule" id="PRU00505"/>
    </source>
</evidence>
<dbReference type="Gene3D" id="6.10.20.40">
    <property type="entry name" value="TEA/ATTS domain"/>
    <property type="match status" value="1"/>
</dbReference>
<proteinExistence type="inferred from homology"/>
<dbReference type="InterPro" id="IPR038096">
    <property type="entry name" value="TEA/ATTS_sf"/>
</dbReference>
<feature type="compositionally biased region" description="Low complexity" evidence="3">
    <location>
        <begin position="371"/>
        <end position="389"/>
    </location>
</feature>
<dbReference type="GO" id="GO:0003700">
    <property type="term" value="F:DNA-binding transcription factor activity"/>
    <property type="evidence" value="ECO:0007669"/>
    <property type="project" value="InterPro"/>
</dbReference>
<feature type="region of interest" description="Disordered" evidence="3">
    <location>
        <begin position="148"/>
        <end position="187"/>
    </location>
</feature>
<dbReference type="EMBL" id="JAACJK010000001">
    <property type="protein sequence ID" value="KAF5341753.1"/>
    <property type="molecule type" value="Genomic_DNA"/>
</dbReference>
<protein>
    <recommendedName>
        <fullName evidence="4">TEA domain-containing protein</fullName>
    </recommendedName>
</protein>
<keyword evidence="6" id="KW-1185">Reference proteome</keyword>
<dbReference type="InterPro" id="IPR000818">
    <property type="entry name" value="TEA/ATTS_dom"/>
</dbReference>
<feature type="DNA-binding region" description="TEA" evidence="2">
    <location>
        <begin position="62"/>
        <end position="139"/>
    </location>
</feature>
<evidence type="ECO:0000313" key="5">
    <source>
        <dbReference type="EMBL" id="KAF5341753.1"/>
    </source>
</evidence>
<feature type="compositionally biased region" description="Basic and acidic residues" evidence="3">
    <location>
        <begin position="177"/>
        <end position="186"/>
    </location>
</feature>
<dbReference type="PROSITE" id="PS51088">
    <property type="entry name" value="TEA_2"/>
    <property type="match status" value="1"/>
</dbReference>
<evidence type="ECO:0000256" key="1">
    <source>
        <dbReference type="ARBA" id="ARBA00008421"/>
    </source>
</evidence>
<feature type="region of interest" description="Disordered" evidence="3">
    <location>
        <begin position="356"/>
        <end position="447"/>
    </location>
</feature>
<organism evidence="5 6">
    <name type="scientific">Ephemerocybe angulata</name>
    <dbReference type="NCBI Taxonomy" id="980116"/>
    <lineage>
        <taxon>Eukaryota</taxon>
        <taxon>Fungi</taxon>
        <taxon>Dikarya</taxon>
        <taxon>Basidiomycota</taxon>
        <taxon>Agaricomycotina</taxon>
        <taxon>Agaricomycetes</taxon>
        <taxon>Agaricomycetidae</taxon>
        <taxon>Agaricales</taxon>
        <taxon>Agaricineae</taxon>
        <taxon>Psathyrellaceae</taxon>
        <taxon>Ephemerocybe</taxon>
    </lineage>
</organism>
<evidence type="ECO:0000313" key="6">
    <source>
        <dbReference type="Proteomes" id="UP000541558"/>
    </source>
</evidence>
<dbReference type="SMART" id="SM00426">
    <property type="entry name" value="TEA"/>
    <property type="match status" value="1"/>
</dbReference>
<dbReference type="Proteomes" id="UP000541558">
    <property type="component" value="Unassembled WGS sequence"/>
</dbReference>
<dbReference type="OrthoDB" id="10006572at2759"/>
<dbReference type="AlphaFoldDB" id="A0A8H5CJ43"/>
<feature type="compositionally biased region" description="Polar residues" evidence="3">
    <location>
        <begin position="396"/>
        <end position="408"/>
    </location>
</feature>
<evidence type="ECO:0000259" key="4">
    <source>
        <dbReference type="PROSITE" id="PS51088"/>
    </source>
</evidence>
<reference evidence="5 6" key="1">
    <citation type="journal article" date="2020" name="ISME J.">
        <title>Uncovering the hidden diversity of litter-decomposition mechanisms in mushroom-forming fungi.</title>
        <authorList>
            <person name="Floudas D."/>
            <person name="Bentzer J."/>
            <person name="Ahren D."/>
            <person name="Johansson T."/>
            <person name="Persson P."/>
            <person name="Tunlid A."/>
        </authorList>
    </citation>
    <scope>NUCLEOTIDE SEQUENCE [LARGE SCALE GENOMIC DNA]</scope>
    <source>
        <strain evidence="5 6">CBS 175.51</strain>
    </source>
</reference>
<sequence length="522" mass="57768">MASPRDWFPSVPIGPKGEGQELSFTTSMSTIEDLSYTPSEVQKSRDLAQIKATGRRSWKTLKGKAEAVWGPELEAVLIDALEQYQYTDDHKPQMSKHGIRFPYRNRFISQFIYEKTGKNRTHKQVGSRLQQLRDTCEDSRILALISRGSCDDPEDDCKPEPDVTPPPSKGARTGDPPFRDESESQSRRQVVVYTQVTAQLTTPSYHIPQLEFIENELSDPFTVALTPIAYPHGQPIPASRPQSVLSMFSNVVQLYSSWSLNQETKFVIYEGEQVVRQEKVNLRQVSRPSEVSNVWIYECDLAGPSWRDICASKDPNRITILQSLTPTITRTSQGGAKGRKVSIVYHFEIEARMPSPSRSARHVANVSSEFGHPSGSSAGGPSRSAGYPSQEGRMPSTDSASSMQQWASVPSHGYLSRDTTYAAAGDPGHLRHQHPAALPHSQSYPPSMGYQGQNYVLAPQGMMRSHSGGSSGGYSDSYDVGQGNNYYSAEPRAAQHWSAMQGVEPSLTSSGRAQGYSIDYTY</sequence>
<feature type="domain" description="TEA" evidence="4">
    <location>
        <begin position="62"/>
        <end position="139"/>
    </location>
</feature>
<feature type="region of interest" description="Disordered" evidence="3">
    <location>
        <begin position="1"/>
        <end position="21"/>
    </location>
</feature>
<name>A0A8H5CJ43_9AGAR</name>
<comment type="similarity">
    <text evidence="1">Belongs to the TEC1 family.</text>
</comment>
<accession>A0A8H5CJ43</accession>
<gene>
    <name evidence="5" type="ORF">D9611_001816</name>
</gene>
<comment type="caution">
    <text evidence="5">The sequence shown here is derived from an EMBL/GenBank/DDBJ whole genome shotgun (WGS) entry which is preliminary data.</text>
</comment>
<dbReference type="Pfam" id="PF01285">
    <property type="entry name" value="TEA"/>
    <property type="match status" value="1"/>
</dbReference>
<evidence type="ECO:0000256" key="3">
    <source>
        <dbReference type="SAM" id="MobiDB-lite"/>
    </source>
</evidence>